<comment type="similarity">
    <text evidence="1 10">Belongs to the SHE9 family.</text>
</comment>
<evidence type="ECO:0000256" key="3">
    <source>
        <dbReference type="ARBA" id="ARBA00022792"/>
    </source>
</evidence>
<feature type="region of interest" description="Disordered" evidence="12">
    <location>
        <begin position="350"/>
        <end position="370"/>
    </location>
</feature>
<feature type="compositionally biased region" description="Polar residues" evidence="12">
    <location>
        <begin position="350"/>
        <end position="365"/>
    </location>
</feature>
<keyword evidence="14" id="KW-1185">Reference proteome</keyword>
<keyword evidence="3 10" id="KW-0999">Mitochondrion inner membrane</keyword>
<dbReference type="PANTHER" id="PTHR31961">
    <property type="entry name" value="SENSITIVE TO HIGH EXPRESSION PROTEIN 9, MITOCHONDRIAL"/>
    <property type="match status" value="1"/>
</dbReference>
<dbReference type="InterPro" id="IPR008839">
    <property type="entry name" value="MDM33_fungi"/>
</dbReference>
<evidence type="ECO:0000256" key="12">
    <source>
        <dbReference type="SAM" id="MobiDB-lite"/>
    </source>
</evidence>
<comment type="function">
    <text evidence="9">Required for the maintenance of the structure of the mitochondrial inner membrane. Involved in mitochondrial morphology. Causes growth arrest when highly overexpressed.</text>
</comment>
<evidence type="ECO:0000256" key="11">
    <source>
        <dbReference type="SAM" id="Coils"/>
    </source>
</evidence>
<keyword evidence="5 10" id="KW-1133">Transmembrane helix</keyword>
<dbReference type="Pfam" id="PF05546">
    <property type="entry name" value="She9_MDM33"/>
    <property type="match status" value="1"/>
</dbReference>
<evidence type="ECO:0000256" key="6">
    <source>
        <dbReference type="ARBA" id="ARBA00023054"/>
    </source>
</evidence>
<feature type="compositionally biased region" description="Basic and acidic residues" evidence="12">
    <location>
        <begin position="87"/>
        <end position="98"/>
    </location>
</feature>
<evidence type="ECO:0000313" key="14">
    <source>
        <dbReference type="Proteomes" id="UP001497600"/>
    </source>
</evidence>
<keyword evidence="2 10" id="KW-0812">Transmembrane</keyword>
<feature type="coiled-coil region" evidence="11">
    <location>
        <begin position="171"/>
        <end position="205"/>
    </location>
</feature>
<feature type="compositionally biased region" description="Polar residues" evidence="12">
    <location>
        <begin position="100"/>
        <end position="117"/>
    </location>
</feature>
<feature type="region of interest" description="Disordered" evidence="12">
    <location>
        <begin position="87"/>
        <end position="130"/>
    </location>
</feature>
<evidence type="ECO:0000256" key="9">
    <source>
        <dbReference type="ARBA" id="ARBA00024807"/>
    </source>
</evidence>
<evidence type="ECO:0000256" key="8">
    <source>
        <dbReference type="ARBA" id="ARBA00023136"/>
    </source>
</evidence>
<dbReference type="EMBL" id="OZ004256">
    <property type="protein sequence ID" value="CAK7904490.1"/>
    <property type="molecule type" value="Genomic_DNA"/>
</dbReference>
<evidence type="ECO:0000256" key="7">
    <source>
        <dbReference type="ARBA" id="ARBA00023128"/>
    </source>
</evidence>
<protein>
    <recommendedName>
        <fullName evidence="10">Sensitive to high expression protein 9, mitochondrial</fullName>
    </recommendedName>
</protein>
<keyword evidence="4 10" id="KW-0809">Transit peptide</keyword>
<feature type="transmembrane region" description="Helical" evidence="10">
    <location>
        <begin position="425"/>
        <end position="446"/>
    </location>
</feature>
<accession>A0ABP0EFG8</accession>
<reference evidence="13 14" key="1">
    <citation type="submission" date="2024-01" db="EMBL/GenBank/DDBJ databases">
        <authorList>
            <consortium name="Genoscope - CEA"/>
            <person name="William W."/>
        </authorList>
    </citation>
    <scope>NUCLEOTIDE SEQUENCE [LARGE SCALE GENOMIC DNA]</scope>
    <source>
        <strain evidence="13 14">29B2s-10</strain>
    </source>
</reference>
<keyword evidence="7 10" id="KW-0496">Mitochondrion</keyword>
<evidence type="ECO:0000256" key="2">
    <source>
        <dbReference type="ARBA" id="ARBA00022692"/>
    </source>
</evidence>
<evidence type="ECO:0000313" key="13">
    <source>
        <dbReference type="EMBL" id="CAK7904490.1"/>
    </source>
</evidence>
<evidence type="ECO:0000256" key="10">
    <source>
        <dbReference type="RuleBase" id="RU364128"/>
    </source>
</evidence>
<name>A0ABP0EFG8_9ASCO</name>
<feature type="transmembrane region" description="Helical" evidence="10">
    <location>
        <begin position="290"/>
        <end position="310"/>
    </location>
</feature>
<evidence type="ECO:0000256" key="1">
    <source>
        <dbReference type="ARBA" id="ARBA00007472"/>
    </source>
</evidence>
<organism evidence="13 14">
    <name type="scientific">[Candida] anglica</name>
    <dbReference type="NCBI Taxonomy" id="148631"/>
    <lineage>
        <taxon>Eukaryota</taxon>
        <taxon>Fungi</taxon>
        <taxon>Dikarya</taxon>
        <taxon>Ascomycota</taxon>
        <taxon>Saccharomycotina</taxon>
        <taxon>Pichiomycetes</taxon>
        <taxon>Debaryomycetaceae</taxon>
        <taxon>Kurtzmaniella</taxon>
    </lineage>
</organism>
<comment type="subunit">
    <text evidence="10">Homooligomer.</text>
</comment>
<dbReference type="Proteomes" id="UP001497600">
    <property type="component" value="Chromosome D"/>
</dbReference>
<gene>
    <name evidence="13" type="primary">SHE9</name>
    <name evidence="13" type="ORF">CAAN4_D09670</name>
</gene>
<proteinExistence type="inferred from homology"/>
<evidence type="ECO:0000256" key="4">
    <source>
        <dbReference type="ARBA" id="ARBA00022946"/>
    </source>
</evidence>
<dbReference type="PANTHER" id="PTHR31961:SF3">
    <property type="entry name" value="SENSITIVE TO HIGH EXPRESSION PROTEIN 9, MITOCHONDRIAL"/>
    <property type="match status" value="1"/>
</dbReference>
<comment type="subcellular location">
    <subcellularLocation>
        <location evidence="10">Mitochondrion inner membrane</location>
        <topology evidence="10">Multi-pass membrane protein</topology>
    </subcellularLocation>
</comment>
<feature type="compositionally biased region" description="Basic and acidic residues" evidence="12">
    <location>
        <begin position="120"/>
        <end position="130"/>
    </location>
</feature>
<keyword evidence="8 10" id="KW-0472">Membrane</keyword>
<keyword evidence="6 11" id="KW-0175">Coiled coil</keyword>
<evidence type="ECO:0000256" key="5">
    <source>
        <dbReference type="ARBA" id="ARBA00022989"/>
    </source>
</evidence>
<sequence length="448" mass="51455">MICRGRVSVIRQLGHSVSSRHIIFTRWNHSKRDQSGTFPSKVDSVKFEDKLQKVIQGNPSYEHRNRSLDDEKLREIIETSNFRTRKDESSKEVIDRKQPITISSEGSPTNSSPVTNSLEDDIKLEIPDLPSDKEKKRSKLAKRLEIYLDSLQDTIFTATRALNDVTGYSSIEKLKKSIDTLETELKEARDRVKSCKELYSEAIHRRSQSQKEVNELLTRKHDWSSEDLERFTNLYRNDHANEQGEQTAHSELESSEKKVDSIQLKLTQSILTRYHEEQIWSDKIRRASTWGTWIIMGLNMLLFIVATFLVEPWKRKRLVGSFEDKVKLALYETSEQQNGRFDEMLQRQSKNVTPIEPSTNSTNGDEPSGLSGWFFKSKPSELLDVSKPQVMQLSLESSWTGNIKQNVEEFLAEETNAIQLQKNEFGVLMGVSAVFGLVLGGAITFFSK</sequence>